<dbReference type="AlphaFoldDB" id="A0A2C8FAE5"/>
<evidence type="ECO:0000313" key="3">
    <source>
        <dbReference type="Proteomes" id="UP000219215"/>
    </source>
</evidence>
<dbReference type="KEGG" id="pprf:DPRO_2561"/>
<dbReference type="OrthoDB" id="5465244at2"/>
<dbReference type="EMBL" id="LT907975">
    <property type="protein sequence ID" value="SOB59470.1"/>
    <property type="molecule type" value="Genomic_DNA"/>
</dbReference>
<proteinExistence type="predicted"/>
<dbReference type="InterPro" id="IPR012903">
    <property type="entry name" value="Nif11"/>
</dbReference>
<sequence>MSKEEVSRLVDDVMSNPAMLAEAMQLASREDMESFITAKGYDLTKDEMGDVWEMASKVMAGHAQPMSETQKLIKEVKDKA</sequence>
<name>A0A2C8FAE5_9BACT</name>
<keyword evidence="3" id="KW-1185">Reference proteome</keyword>
<evidence type="ECO:0000259" key="1">
    <source>
        <dbReference type="Pfam" id="PF07862"/>
    </source>
</evidence>
<dbReference type="RefSeq" id="WP_097012333.1">
    <property type="nucleotide sequence ID" value="NZ_LT907975.1"/>
</dbReference>
<dbReference type="Proteomes" id="UP000219215">
    <property type="component" value="Chromosome DPRO"/>
</dbReference>
<organism evidence="2 3">
    <name type="scientific">Pseudodesulfovibrio profundus</name>
    <dbReference type="NCBI Taxonomy" id="57320"/>
    <lineage>
        <taxon>Bacteria</taxon>
        <taxon>Pseudomonadati</taxon>
        <taxon>Thermodesulfobacteriota</taxon>
        <taxon>Desulfovibrionia</taxon>
        <taxon>Desulfovibrionales</taxon>
        <taxon>Desulfovibrionaceae</taxon>
    </lineage>
</organism>
<gene>
    <name evidence="2" type="ORF">DPRO_2561</name>
</gene>
<reference evidence="3" key="1">
    <citation type="submission" date="2017-09" db="EMBL/GenBank/DDBJ databases">
        <authorList>
            <person name="Regsiter A."/>
            <person name="William W."/>
        </authorList>
    </citation>
    <scope>NUCLEOTIDE SEQUENCE [LARGE SCALE GENOMIC DNA]</scope>
    <source>
        <strain evidence="3">500-1</strain>
    </source>
</reference>
<feature type="domain" description="Nif11" evidence="1">
    <location>
        <begin position="1"/>
        <end position="47"/>
    </location>
</feature>
<protein>
    <recommendedName>
        <fullName evidence="1">Nif11 domain-containing protein</fullName>
    </recommendedName>
</protein>
<evidence type="ECO:0000313" key="2">
    <source>
        <dbReference type="EMBL" id="SOB59470.1"/>
    </source>
</evidence>
<accession>A0A2C8FAE5</accession>
<dbReference type="Pfam" id="PF07862">
    <property type="entry name" value="Nif11"/>
    <property type="match status" value="1"/>
</dbReference>